<dbReference type="Gene3D" id="1.20.120.450">
    <property type="entry name" value="dinb family like domain"/>
    <property type="match status" value="1"/>
</dbReference>
<sequence>MDRQIVHEEMERARASFHQLWAGASEVELHRGSSGTRWTNQQLLFHMLLGYLIMRALMNLVRVFGRLPDGAGRAYARLLNAATGPFDAANFLGSWAGGSTLGRRGQTALFDRVIAALHRRLDGETDAALARGMHYPTRWDPFFHDYMTLADLYRFPTQHFEFHRRQLTLDDG</sequence>
<name>A0ABT5SY09_9PSEU</name>
<dbReference type="InterPro" id="IPR034660">
    <property type="entry name" value="DinB/YfiT-like"/>
</dbReference>
<dbReference type="Proteomes" id="UP001300763">
    <property type="component" value="Unassembled WGS sequence"/>
</dbReference>
<evidence type="ECO:0000313" key="3">
    <source>
        <dbReference type="Proteomes" id="UP001300763"/>
    </source>
</evidence>
<evidence type="ECO:0000313" key="2">
    <source>
        <dbReference type="EMBL" id="MDD7967755.1"/>
    </source>
</evidence>
<evidence type="ECO:0000259" key="1">
    <source>
        <dbReference type="Pfam" id="PF12867"/>
    </source>
</evidence>
<keyword evidence="3" id="KW-1185">Reference proteome</keyword>
<organism evidence="2 3">
    <name type="scientific">Actinomycetospora lemnae</name>
    <dbReference type="NCBI Taxonomy" id="3019891"/>
    <lineage>
        <taxon>Bacteria</taxon>
        <taxon>Bacillati</taxon>
        <taxon>Actinomycetota</taxon>
        <taxon>Actinomycetes</taxon>
        <taxon>Pseudonocardiales</taxon>
        <taxon>Pseudonocardiaceae</taxon>
        <taxon>Actinomycetospora</taxon>
    </lineage>
</organism>
<reference evidence="2 3" key="1">
    <citation type="submission" date="2023-02" db="EMBL/GenBank/DDBJ databases">
        <title>Genome sequencing required for Actinomycetospora new species description.</title>
        <authorList>
            <person name="Saimee Y."/>
            <person name="Duangmal K."/>
        </authorList>
    </citation>
    <scope>NUCLEOTIDE SEQUENCE [LARGE SCALE GENOMIC DNA]</scope>
    <source>
        <strain evidence="2 3">DW7H6</strain>
    </source>
</reference>
<dbReference type="SUPFAM" id="SSF109854">
    <property type="entry name" value="DinB/YfiT-like putative metalloenzymes"/>
    <property type="match status" value="1"/>
</dbReference>
<protein>
    <submittedName>
        <fullName evidence="2">DinB family protein</fullName>
    </submittedName>
</protein>
<comment type="caution">
    <text evidence="2">The sequence shown here is derived from an EMBL/GenBank/DDBJ whole genome shotgun (WGS) entry which is preliminary data.</text>
</comment>
<gene>
    <name evidence="2" type="ORF">PGB27_20640</name>
</gene>
<accession>A0ABT5SY09</accession>
<feature type="domain" description="DinB-like" evidence="1">
    <location>
        <begin position="10"/>
        <end position="167"/>
    </location>
</feature>
<dbReference type="Pfam" id="PF12867">
    <property type="entry name" value="DinB_2"/>
    <property type="match status" value="1"/>
</dbReference>
<dbReference type="EMBL" id="JAQZAO010000009">
    <property type="protein sequence ID" value="MDD7967755.1"/>
    <property type="molecule type" value="Genomic_DNA"/>
</dbReference>
<proteinExistence type="predicted"/>
<dbReference type="InterPro" id="IPR024775">
    <property type="entry name" value="DinB-like"/>
</dbReference>
<dbReference type="RefSeq" id="WP_274202279.1">
    <property type="nucleotide sequence ID" value="NZ_JAQZAO010000009.1"/>
</dbReference>